<reference evidence="3 4" key="1">
    <citation type="submission" date="2016-10" db="EMBL/GenBank/DDBJ databases">
        <authorList>
            <person name="de Groot N.N."/>
        </authorList>
    </citation>
    <scope>NUCLEOTIDE SEQUENCE [LARGE SCALE GENOMIC DNA]</scope>
    <source>
        <strain evidence="3 4">CGMCC 1.9167</strain>
    </source>
</reference>
<dbReference type="OrthoDB" id="9806163at2"/>
<evidence type="ECO:0000256" key="1">
    <source>
        <dbReference type="ARBA" id="ARBA00022801"/>
    </source>
</evidence>
<dbReference type="Pfam" id="PF02129">
    <property type="entry name" value="Peptidase_S15"/>
    <property type="match status" value="1"/>
</dbReference>
<sequence>MNIVEQFPVEIMEEANVWIPMPDGTRLAARIWRPKNGKPVPAILEYIPYRKRFGSAPRDEMMHPYVAGHGYACVRVDIRGSGESEGLLEDEYLQQELDDGCEILRWLAEQPWCTGDVGMIGISWGGFNGLQIAAMQPPELKAVVAVCATDDRYADDVHHMGGCLLGDNISWASVMFAYNSIPPDPELVGEKWRDMWFERLEGNGPWLETWLRHQSRDDYWRHGSVNEDYSAIKCPVYAVSGWADGYSNAVFRLVENLEGPRKGLIGPWSHKYPHMGVPGPAIGFLQETLRWWDYWLKDKETGIMDEPRLRVWMQESVPPSPAYKERPGHWVAEDTWPSNRVSPQRYPLGDHRLESPEDNPGDFELTVQSPLTLGLFAGKWCSYAAGPDMAFDQREEDGGALVFQSMPLESDLEIMGLPAAELEVSVDRPTAMIAVRLSDVAPDDKATRVTYGLLNLNHHEGSDHPQRLEPGKRYRVQVKMNGIAHAFPKGHRLRLSLSTSYWPLAWTPPEPVRLKVHTGNSSLELPERLPQETDRQLMPFGQPECAPPPAITRLTEEHHNWLVHRDLANSASTLEVINDSGSYRLEAIDLNVQARVVETYSSVDDDFTSPQAEVVTERSLWRDDWGIRTVTRTLLTASPEAFHLHANIDAYEQSGEVEKRVYCNTWSREIPRYHV</sequence>
<protein>
    <recommendedName>
        <fullName evidence="2">Xaa-Pro dipeptidyl-peptidase C-terminal domain-containing protein</fullName>
    </recommendedName>
</protein>
<dbReference type="SUPFAM" id="SSF49785">
    <property type="entry name" value="Galactose-binding domain-like"/>
    <property type="match status" value="1"/>
</dbReference>
<proteinExistence type="predicted"/>
<dbReference type="PANTHER" id="PTHR43056">
    <property type="entry name" value="PEPTIDASE S9 PROLYL OLIGOPEPTIDASE"/>
    <property type="match status" value="1"/>
</dbReference>
<gene>
    <name evidence="3" type="ORF">SAMN05216203_3003</name>
</gene>
<evidence type="ECO:0000313" key="4">
    <source>
        <dbReference type="Proteomes" id="UP000198644"/>
    </source>
</evidence>
<organism evidence="3 4">
    <name type="scientific">Marinobacter daqiaonensis</name>
    <dbReference type="NCBI Taxonomy" id="650891"/>
    <lineage>
        <taxon>Bacteria</taxon>
        <taxon>Pseudomonadati</taxon>
        <taxon>Pseudomonadota</taxon>
        <taxon>Gammaproteobacteria</taxon>
        <taxon>Pseudomonadales</taxon>
        <taxon>Marinobacteraceae</taxon>
        <taxon>Marinobacter</taxon>
    </lineage>
</organism>
<dbReference type="GO" id="GO:0008239">
    <property type="term" value="F:dipeptidyl-peptidase activity"/>
    <property type="evidence" value="ECO:0007669"/>
    <property type="project" value="InterPro"/>
</dbReference>
<dbReference type="InterPro" id="IPR050585">
    <property type="entry name" value="Xaa-Pro_dipeptidyl-ppase/CocE"/>
</dbReference>
<keyword evidence="4" id="KW-1185">Reference proteome</keyword>
<dbReference type="InterPro" id="IPR005674">
    <property type="entry name" value="CocE/Ser_esterase"/>
</dbReference>
<dbReference type="Proteomes" id="UP000198644">
    <property type="component" value="Unassembled WGS sequence"/>
</dbReference>
<dbReference type="AlphaFoldDB" id="A0A1I6JGL6"/>
<dbReference type="SUPFAM" id="SSF53474">
    <property type="entry name" value="alpha/beta-Hydrolases"/>
    <property type="match status" value="1"/>
</dbReference>
<dbReference type="EMBL" id="FOYW01000002">
    <property type="protein sequence ID" value="SFR78121.1"/>
    <property type="molecule type" value="Genomic_DNA"/>
</dbReference>
<dbReference type="InterPro" id="IPR000383">
    <property type="entry name" value="Xaa-Pro-like_dom"/>
</dbReference>
<dbReference type="InterPro" id="IPR013736">
    <property type="entry name" value="Xaa-Pro_dipept_C"/>
</dbReference>
<dbReference type="InterPro" id="IPR008979">
    <property type="entry name" value="Galactose-bd-like_sf"/>
</dbReference>
<evidence type="ECO:0000259" key="2">
    <source>
        <dbReference type="SMART" id="SM00939"/>
    </source>
</evidence>
<dbReference type="PANTHER" id="PTHR43056:SF10">
    <property type="entry name" value="COCE_NOND FAMILY, PUTATIVE (AFU_ORTHOLOGUE AFUA_7G00600)-RELATED"/>
    <property type="match status" value="1"/>
</dbReference>
<dbReference type="Gene3D" id="3.40.50.1820">
    <property type="entry name" value="alpha/beta hydrolase"/>
    <property type="match status" value="1"/>
</dbReference>
<dbReference type="STRING" id="650891.SAMN05216203_3003"/>
<evidence type="ECO:0000313" key="3">
    <source>
        <dbReference type="EMBL" id="SFR78121.1"/>
    </source>
</evidence>
<keyword evidence="1" id="KW-0378">Hydrolase</keyword>
<dbReference type="SMART" id="SM00939">
    <property type="entry name" value="PepX_C"/>
    <property type="match status" value="1"/>
</dbReference>
<dbReference type="InterPro" id="IPR029058">
    <property type="entry name" value="AB_hydrolase_fold"/>
</dbReference>
<dbReference type="Pfam" id="PF08530">
    <property type="entry name" value="PepX_C"/>
    <property type="match status" value="1"/>
</dbReference>
<name>A0A1I6JGL6_9GAMM</name>
<accession>A0A1I6JGL6</accession>
<dbReference type="Gene3D" id="1.10.3020.10">
    <property type="entry name" value="alpha-amino acid ester hydrolase ( Helical cap domain)"/>
    <property type="match status" value="1"/>
</dbReference>
<dbReference type="Gene3D" id="2.60.120.260">
    <property type="entry name" value="Galactose-binding domain-like"/>
    <property type="match status" value="1"/>
</dbReference>
<feature type="domain" description="Xaa-Pro dipeptidyl-peptidase C-terminal" evidence="2">
    <location>
        <begin position="289"/>
        <end position="546"/>
    </location>
</feature>
<dbReference type="NCBIfam" id="TIGR00976">
    <property type="entry name" value="CocE_NonD"/>
    <property type="match status" value="1"/>
</dbReference>
<dbReference type="RefSeq" id="WP_092014826.1">
    <property type="nucleotide sequence ID" value="NZ_FOYW01000002.1"/>
</dbReference>